<protein>
    <submittedName>
        <fullName evidence="3">Class GN sortase</fullName>
        <ecNumber evidence="3">3.4.22.-</ecNumber>
    </submittedName>
</protein>
<organism evidence="3 4">
    <name type="scientific">Shewanella atlantica</name>
    <dbReference type="NCBI Taxonomy" id="271099"/>
    <lineage>
        <taxon>Bacteria</taxon>
        <taxon>Pseudomonadati</taxon>
        <taxon>Pseudomonadota</taxon>
        <taxon>Gammaproteobacteria</taxon>
        <taxon>Alteromonadales</taxon>
        <taxon>Shewanellaceae</taxon>
        <taxon>Shewanella</taxon>
    </lineage>
</organism>
<dbReference type="AlphaFoldDB" id="A0A3S0IDS7"/>
<dbReference type="InterPro" id="IPR005754">
    <property type="entry name" value="Sortase"/>
</dbReference>
<evidence type="ECO:0000313" key="4">
    <source>
        <dbReference type="Proteomes" id="UP000282060"/>
    </source>
</evidence>
<keyword evidence="1 3" id="KW-0378">Hydrolase</keyword>
<dbReference type="EC" id="3.4.22.-" evidence="3"/>
<name>A0A3S0IDS7_9GAMM</name>
<keyword evidence="2" id="KW-1133">Transmembrane helix</keyword>
<dbReference type="CDD" id="cd05828">
    <property type="entry name" value="Sortase_D_1"/>
    <property type="match status" value="1"/>
</dbReference>
<dbReference type="Pfam" id="PF04203">
    <property type="entry name" value="Sortase"/>
    <property type="match status" value="1"/>
</dbReference>
<proteinExistence type="predicted"/>
<dbReference type="NCBIfam" id="TIGR01076">
    <property type="entry name" value="sortase_fam"/>
    <property type="match status" value="1"/>
</dbReference>
<accession>A0A3S0IDS7</accession>
<dbReference type="SUPFAM" id="SSF63817">
    <property type="entry name" value="Sortase"/>
    <property type="match status" value="1"/>
</dbReference>
<dbReference type="Gene3D" id="2.40.260.10">
    <property type="entry name" value="Sortase"/>
    <property type="match status" value="1"/>
</dbReference>
<dbReference type="OrthoDB" id="9790661at2"/>
<reference evidence="3 4" key="1">
    <citation type="submission" date="2018-12" db="EMBL/GenBank/DDBJ databases">
        <authorList>
            <person name="Yu L."/>
        </authorList>
    </citation>
    <scope>NUCLEOTIDE SEQUENCE [LARGE SCALE GENOMIC DNA]</scope>
    <source>
        <strain evidence="3 4">HAW-EB5</strain>
    </source>
</reference>
<feature type="transmembrane region" description="Helical" evidence="2">
    <location>
        <begin position="6"/>
        <end position="24"/>
    </location>
</feature>
<evidence type="ECO:0000256" key="2">
    <source>
        <dbReference type="SAM" id="Phobius"/>
    </source>
</evidence>
<evidence type="ECO:0000313" key="3">
    <source>
        <dbReference type="EMBL" id="RTR33253.1"/>
    </source>
</evidence>
<dbReference type="InterPro" id="IPR022445">
    <property type="entry name" value="Sortase_proteobact_type"/>
</dbReference>
<dbReference type="Proteomes" id="UP000282060">
    <property type="component" value="Unassembled WGS sequence"/>
</dbReference>
<keyword evidence="4" id="KW-1185">Reference proteome</keyword>
<keyword evidence="2" id="KW-0472">Membrane</keyword>
<dbReference type="EMBL" id="RXNV01000002">
    <property type="protein sequence ID" value="RTR33253.1"/>
    <property type="molecule type" value="Genomic_DNA"/>
</dbReference>
<comment type="caution">
    <text evidence="3">The sequence shown here is derived from an EMBL/GenBank/DDBJ whole genome shotgun (WGS) entry which is preliminary data.</text>
</comment>
<dbReference type="InterPro" id="IPR041999">
    <property type="entry name" value="Sortase_D_1"/>
</dbReference>
<dbReference type="NCBIfam" id="TIGR03784">
    <property type="entry name" value="marine_sortase"/>
    <property type="match status" value="1"/>
</dbReference>
<evidence type="ECO:0000256" key="1">
    <source>
        <dbReference type="ARBA" id="ARBA00022801"/>
    </source>
</evidence>
<dbReference type="RefSeq" id="WP_126504810.1">
    <property type="nucleotide sequence ID" value="NZ_RXNV01000002.1"/>
</dbReference>
<sequence length="210" mass="22837">MRVPHVLHLTAIVTLLVASLCLIGKGAYMQAKAHFAQYLIMQAWEQTLKDRQAHKPWSWADTYPVSKLTFLPAANDSAVDASSDDSLYVLAGASGRNLAFGPAELNVNSRELTGNLSGNTRGNRVIAGHNDTHFAILNGVKKGRLIQLQDVNGKEVNYRVTETAVVHESDTRVLAPSDDRQLTLITCYPFNSVEVGGELRLVVKAEAIAG</sequence>
<keyword evidence="2" id="KW-0812">Transmembrane</keyword>
<gene>
    <name evidence="3" type="ORF">EKG39_05760</name>
</gene>
<dbReference type="InterPro" id="IPR023365">
    <property type="entry name" value="Sortase_dom-sf"/>
</dbReference>
<dbReference type="GO" id="GO:0016787">
    <property type="term" value="F:hydrolase activity"/>
    <property type="evidence" value="ECO:0007669"/>
    <property type="project" value="UniProtKB-KW"/>
</dbReference>